<gene>
    <name evidence="2" type="ORF">OKIOD_LOCUS12984</name>
</gene>
<organism evidence="2 3">
    <name type="scientific">Oikopleura dioica</name>
    <name type="common">Tunicate</name>
    <dbReference type="NCBI Taxonomy" id="34765"/>
    <lineage>
        <taxon>Eukaryota</taxon>
        <taxon>Metazoa</taxon>
        <taxon>Chordata</taxon>
        <taxon>Tunicata</taxon>
        <taxon>Appendicularia</taxon>
        <taxon>Copelata</taxon>
        <taxon>Oikopleuridae</taxon>
        <taxon>Oikopleura</taxon>
    </lineage>
</organism>
<proteinExistence type="predicted"/>
<sequence>MLPDQILENPQTIPTPDSSEMMAETILNFTETPSQENVASCSAVGKKRKRQTIDYSEEIDDDDFRKDRDYYLVKSKSTPVSGRGKNNPRLPPTTRFNHLIELASQSVPSVHFNSTNKFKEHRIFSKPVEGETRRPVAKSTLYKLRPNLLLATFVQLEEFVKNAERLTLATDGTTSKSNRQCMNVVFINEEREKLLFMIVELFGGTAEEIFTAVTLSIDTLSFSDEIWKKTDSILTDTCRAQEAANMQIIEFIDKKRNSEIPVQWICKISGHHREDLKNELDEVRVELGDKSTKKAYCTDMGSRIGSSKKNAEGLLLYWEATVKTISKYSDRKRAKELLPLLQDKQLAILSTSLTPLIWASYSGLILRASENEEGTIEDVRIQMKSCLDALEKILESKQPYDDLFDGVLENYEDSEYFLKLREFKEMPRDAKLRDDLNETIRQCLTEAKKKLQKDYNQMKSLRLSGKYETSNRFCESVFATLKYKEQTSTGSALANIADQTVVQVNKLGNYLRRMKKKQRDELLDRIDNSNEVKTTLEVRKTLKERFRKKREEILKKRDEIKKIKIERQKIKEEKRAKKPKIEVSKTPVRSTRLSKRRLD</sequence>
<dbReference type="EMBL" id="OU015567">
    <property type="protein sequence ID" value="CAG5109716.1"/>
    <property type="molecule type" value="Genomic_DNA"/>
</dbReference>
<evidence type="ECO:0000313" key="3">
    <source>
        <dbReference type="Proteomes" id="UP001158576"/>
    </source>
</evidence>
<evidence type="ECO:0000256" key="1">
    <source>
        <dbReference type="SAM" id="MobiDB-lite"/>
    </source>
</evidence>
<keyword evidence="3" id="KW-1185">Reference proteome</keyword>
<dbReference type="Proteomes" id="UP001158576">
    <property type="component" value="Chromosome 2"/>
</dbReference>
<accession>A0ABN7T5Q0</accession>
<feature type="region of interest" description="Disordered" evidence="1">
    <location>
        <begin position="568"/>
        <end position="599"/>
    </location>
</feature>
<name>A0ABN7T5Q0_OIKDI</name>
<reference evidence="2 3" key="1">
    <citation type="submission" date="2021-04" db="EMBL/GenBank/DDBJ databases">
        <authorList>
            <person name="Bliznina A."/>
        </authorList>
    </citation>
    <scope>NUCLEOTIDE SEQUENCE [LARGE SCALE GENOMIC DNA]</scope>
</reference>
<evidence type="ECO:0000313" key="2">
    <source>
        <dbReference type="EMBL" id="CAG5109716.1"/>
    </source>
</evidence>
<protein>
    <submittedName>
        <fullName evidence="2">Oidioi.mRNA.OKI2018_I69.chr2.g4219.t1.cds</fullName>
    </submittedName>
</protein>
<feature type="compositionally biased region" description="Basic and acidic residues" evidence="1">
    <location>
        <begin position="568"/>
        <end position="583"/>
    </location>
</feature>